<keyword evidence="3" id="KW-1185">Reference proteome</keyword>
<comment type="caution">
    <text evidence="2">The sequence shown here is derived from an EMBL/GenBank/DDBJ whole genome shotgun (WGS) entry which is preliminary data.</text>
</comment>
<gene>
    <name evidence="2" type="primary">EVAR_39417_1</name>
    <name evidence="2" type="ORF">TNIN_472061</name>
</gene>
<name>A0A8X7CEN9_9ARAC</name>
<dbReference type="InterPro" id="IPR025476">
    <property type="entry name" value="Helitron_helicase-like"/>
</dbReference>
<dbReference type="EMBL" id="BMAV01017568">
    <property type="protein sequence ID" value="GFY69349.1"/>
    <property type="molecule type" value="Genomic_DNA"/>
</dbReference>
<accession>A0A8X7CEN9</accession>
<evidence type="ECO:0000259" key="1">
    <source>
        <dbReference type="Pfam" id="PF14214"/>
    </source>
</evidence>
<proteinExistence type="predicted"/>
<evidence type="ECO:0000313" key="3">
    <source>
        <dbReference type="Proteomes" id="UP000886998"/>
    </source>
</evidence>
<sequence length="113" mass="13091">MVDNIHLYLKNLRGSAAYWKTAYNELIRQIRWLGPPHYFLTFSCNDLNWLDMHKALLTAEGQPNEDPNKLDIYATQRLVEMYPVVSRHLIIGVNALVTFVLNKDKVFGGKVED</sequence>
<protein>
    <submittedName>
        <fullName evidence="2">Helitron_like_N domain-containing protein</fullName>
    </submittedName>
</protein>
<dbReference type="OrthoDB" id="416437at2759"/>
<dbReference type="Pfam" id="PF14214">
    <property type="entry name" value="Helitron_like_N"/>
    <property type="match status" value="1"/>
</dbReference>
<reference evidence="2" key="1">
    <citation type="submission" date="2020-08" db="EMBL/GenBank/DDBJ databases">
        <title>Multicomponent nature underlies the extraordinary mechanical properties of spider dragline silk.</title>
        <authorList>
            <person name="Kono N."/>
            <person name="Nakamura H."/>
            <person name="Mori M."/>
            <person name="Yoshida Y."/>
            <person name="Ohtoshi R."/>
            <person name="Malay A.D."/>
            <person name="Moran D.A.P."/>
            <person name="Tomita M."/>
            <person name="Numata K."/>
            <person name="Arakawa K."/>
        </authorList>
    </citation>
    <scope>NUCLEOTIDE SEQUENCE</scope>
</reference>
<evidence type="ECO:0000313" key="2">
    <source>
        <dbReference type="EMBL" id="GFY69349.1"/>
    </source>
</evidence>
<dbReference type="Proteomes" id="UP000886998">
    <property type="component" value="Unassembled WGS sequence"/>
</dbReference>
<feature type="domain" description="Helitron helicase-like" evidence="1">
    <location>
        <begin position="3"/>
        <end position="108"/>
    </location>
</feature>
<dbReference type="AlphaFoldDB" id="A0A8X7CEN9"/>
<organism evidence="2 3">
    <name type="scientific">Trichonephila inaurata madagascariensis</name>
    <dbReference type="NCBI Taxonomy" id="2747483"/>
    <lineage>
        <taxon>Eukaryota</taxon>
        <taxon>Metazoa</taxon>
        <taxon>Ecdysozoa</taxon>
        <taxon>Arthropoda</taxon>
        <taxon>Chelicerata</taxon>
        <taxon>Arachnida</taxon>
        <taxon>Araneae</taxon>
        <taxon>Araneomorphae</taxon>
        <taxon>Entelegynae</taxon>
        <taxon>Araneoidea</taxon>
        <taxon>Nephilidae</taxon>
        <taxon>Trichonephila</taxon>
        <taxon>Trichonephila inaurata</taxon>
    </lineage>
</organism>